<dbReference type="NCBIfam" id="TIGR00377">
    <property type="entry name" value="ant_ant_sig"/>
    <property type="match status" value="1"/>
</dbReference>
<gene>
    <name evidence="4" type="ORF">QHF89_45520</name>
</gene>
<sequence length="99" mass="11031">MKMTRTDHEDETTVTIVGKLEEGTAPQFRTLIDELLAANRRHITLDLLELSSIDSSGVGVIVSLHKQVRERGGEVKLVGLTGQPLAFLRLMRLDKVFSM</sequence>
<proteinExistence type="inferred from homology"/>
<dbReference type="InterPro" id="IPR003658">
    <property type="entry name" value="Anti-sigma_ant"/>
</dbReference>
<dbReference type="EMBL" id="JARZHI010000096">
    <property type="protein sequence ID" value="MDI1436851.1"/>
    <property type="molecule type" value="Genomic_DNA"/>
</dbReference>
<dbReference type="SUPFAM" id="SSF52091">
    <property type="entry name" value="SpoIIaa-like"/>
    <property type="match status" value="1"/>
</dbReference>
<dbReference type="RefSeq" id="WP_136971641.1">
    <property type="nucleotide sequence ID" value="NZ_JARZHI010000096.1"/>
</dbReference>
<evidence type="ECO:0000256" key="2">
    <source>
        <dbReference type="RuleBase" id="RU003749"/>
    </source>
</evidence>
<accession>A0ABT6P8A4</accession>
<name>A0ABT6P8A4_9BACT</name>
<dbReference type="PANTHER" id="PTHR33495:SF2">
    <property type="entry name" value="ANTI-SIGMA FACTOR ANTAGONIST TM_1081-RELATED"/>
    <property type="match status" value="1"/>
</dbReference>
<reference evidence="4 5" key="1">
    <citation type="submission" date="2023-04" db="EMBL/GenBank/DDBJ databases">
        <title>The genome sequence of Polyangium sorediatum DSM14670.</title>
        <authorList>
            <person name="Zhang X."/>
        </authorList>
    </citation>
    <scope>NUCLEOTIDE SEQUENCE [LARGE SCALE GENOMIC DNA]</scope>
    <source>
        <strain evidence="4 5">DSM 14670</strain>
    </source>
</reference>
<evidence type="ECO:0000313" key="4">
    <source>
        <dbReference type="EMBL" id="MDI1436851.1"/>
    </source>
</evidence>
<dbReference type="CDD" id="cd07043">
    <property type="entry name" value="STAS_anti-anti-sigma_factors"/>
    <property type="match status" value="1"/>
</dbReference>
<keyword evidence="5" id="KW-1185">Reference proteome</keyword>
<dbReference type="InterPro" id="IPR002645">
    <property type="entry name" value="STAS_dom"/>
</dbReference>
<protein>
    <recommendedName>
        <fullName evidence="2">Anti-sigma factor antagonist</fullName>
    </recommendedName>
</protein>
<comment type="similarity">
    <text evidence="1 2">Belongs to the anti-sigma-factor antagonist family.</text>
</comment>
<feature type="domain" description="STAS" evidence="3">
    <location>
        <begin position="1"/>
        <end position="99"/>
    </location>
</feature>
<dbReference type="PANTHER" id="PTHR33495">
    <property type="entry name" value="ANTI-SIGMA FACTOR ANTAGONIST TM_1081-RELATED-RELATED"/>
    <property type="match status" value="1"/>
</dbReference>
<organism evidence="4 5">
    <name type="scientific">Polyangium sorediatum</name>
    <dbReference type="NCBI Taxonomy" id="889274"/>
    <lineage>
        <taxon>Bacteria</taxon>
        <taxon>Pseudomonadati</taxon>
        <taxon>Myxococcota</taxon>
        <taxon>Polyangia</taxon>
        <taxon>Polyangiales</taxon>
        <taxon>Polyangiaceae</taxon>
        <taxon>Polyangium</taxon>
    </lineage>
</organism>
<dbReference type="Proteomes" id="UP001160301">
    <property type="component" value="Unassembled WGS sequence"/>
</dbReference>
<dbReference type="InterPro" id="IPR036513">
    <property type="entry name" value="STAS_dom_sf"/>
</dbReference>
<evidence type="ECO:0000256" key="1">
    <source>
        <dbReference type="ARBA" id="ARBA00009013"/>
    </source>
</evidence>
<dbReference type="Pfam" id="PF01740">
    <property type="entry name" value="STAS"/>
    <property type="match status" value="1"/>
</dbReference>
<evidence type="ECO:0000313" key="5">
    <source>
        <dbReference type="Proteomes" id="UP001160301"/>
    </source>
</evidence>
<evidence type="ECO:0000259" key="3">
    <source>
        <dbReference type="PROSITE" id="PS50801"/>
    </source>
</evidence>
<dbReference type="PROSITE" id="PS50801">
    <property type="entry name" value="STAS"/>
    <property type="match status" value="1"/>
</dbReference>
<dbReference type="Gene3D" id="3.30.750.24">
    <property type="entry name" value="STAS domain"/>
    <property type="match status" value="1"/>
</dbReference>
<comment type="caution">
    <text evidence="4">The sequence shown here is derived from an EMBL/GenBank/DDBJ whole genome shotgun (WGS) entry which is preliminary data.</text>
</comment>